<gene>
    <name evidence="1" type="ORF">RPERSI_LOCUS9173</name>
</gene>
<feature type="non-terminal residue" evidence="1">
    <location>
        <position position="61"/>
    </location>
</feature>
<organism evidence="1 2">
    <name type="scientific">Racocetra persica</name>
    <dbReference type="NCBI Taxonomy" id="160502"/>
    <lineage>
        <taxon>Eukaryota</taxon>
        <taxon>Fungi</taxon>
        <taxon>Fungi incertae sedis</taxon>
        <taxon>Mucoromycota</taxon>
        <taxon>Glomeromycotina</taxon>
        <taxon>Glomeromycetes</taxon>
        <taxon>Diversisporales</taxon>
        <taxon>Gigasporaceae</taxon>
        <taxon>Racocetra</taxon>
    </lineage>
</organism>
<evidence type="ECO:0000313" key="2">
    <source>
        <dbReference type="Proteomes" id="UP000789920"/>
    </source>
</evidence>
<dbReference type="EMBL" id="CAJVQC010017130">
    <property type="protein sequence ID" value="CAG8682390.1"/>
    <property type="molecule type" value="Genomic_DNA"/>
</dbReference>
<name>A0ACA9NYQ0_9GLOM</name>
<protein>
    <submittedName>
        <fullName evidence="1">12289_t:CDS:1</fullName>
    </submittedName>
</protein>
<evidence type="ECO:0000313" key="1">
    <source>
        <dbReference type="EMBL" id="CAG8682390.1"/>
    </source>
</evidence>
<keyword evidence="2" id="KW-1185">Reference proteome</keyword>
<sequence>MDNKLKEYNMQRKKKDSELDRKEEDKKKEEKKLRIIKGLPKTTYYHKFGSSSTLTNAAKET</sequence>
<reference evidence="1" key="1">
    <citation type="submission" date="2021-06" db="EMBL/GenBank/DDBJ databases">
        <authorList>
            <person name="Kallberg Y."/>
            <person name="Tangrot J."/>
            <person name="Rosling A."/>
        </authorList>
    </citation>
    <scope>NUCLEOTIDE SEQUENCE</scope>
    <source>
        <strain evidence="1">MA461A</strain>
    </source>
</reference>
<accession>A0ACA9NYQ0</accession>
<comment type="caution">
    <text evidence="1">The sequence shown here is derived from an EMBL/GenBank/DDBJ whole genome shotgun (WGS) entry which is preliminary data.</text>
</comment>
<proteinExistence type="predicted"/>
<dbReference type="Proteomes" id="UP000789920">
    <property type="component" value="Unassembled WGS sequence"/>
</dbReference>